<evidence type="ECO:0000313" key="1">
    <source>
        <dbReference type="EMBL" id="KIG19440.1"/>
    </source>
</evidence>
<gene>
    <name evidence="1" type="ORF">DB30_02721</name>
</gene>
<comment type="caution">
    <text evidence="1">The sequence shown here is derived from an EMBL/GenBank/DDBJ whole genome shotgun (WGS) entry which is preliminary data.</text>
</comment>
<evidence type="ECO:0000313" key="2">
    <source>
        <dbReference type="Proteomes" id="UP000031599"/>
    </source>
</evidence>
<reference evidence="1 2" key="1">
    <citation type="submission" date="2014-12" db="EMBL/GenBank/DDBJ databases">
        <title>Genome assembly of Enhygromyxa salina DSM 15201.</title>
        <authorList>
            <person name="Sharma G."/>
            <person name="Subramanian S."/>
        </authorList>
    </citation>
    <scope>NUCLEOTIDE SEQUENCE [LARGE SCALE GENOMIC DNA]</scope>
    <source>
        <strain evidence="1 2">DSM 15201</strain>
    </source>
</reference>
<sequence length="158" mass="16874">MDASEPQRDYGSTGAAAASKIFAHAETGPGSGVAGVGVGIGCGVQTRARDGAAWMTSGSATRRRVSLAIVAQGLTRASLLAFRDRGWARVRSSKEAFWAEDTRVRGPMAGLLAGAALWEHARLVEPTWPTDEARKSDLEHHVVVAEKVRRIAHVFVRN</sequence>
<dbReference type="AlphaFoldDB" id="A0A0C2DDC1"/>
<protein>
    <submittedName>
        <fullName evidence="1">Uncharacterized protein</fullName>
    </submittedName>
</protein>
<name>A0A0C2DDC1_9BACT</name>
<dbReference type="Proteomes" id="UP000031599">
    <property type="component" value="Unassembled WGS sequence"/>
</dbReference>
<accession>A0A0C2DDC1</accession>
<dbReference type="EMBL" id="JMCC02000002">
    <property type="protein sequence ID" value="KIG19440.1"/>
    <property type="molecule type" value="Genomic_DNA"/>
</dbReference>
<organism evidence="1 2">
    <name type="scientific">Enhygromyxa salina</name>
    <dbReference type="NCBI Taxonomy" id="215803"/>
    <lineage>
        <taxon>Bacteria</taxon>
        <taxon>Pseudomonadati</taxon>
        <taxon>Myxococcota</taxon>
        <taxon>Polyangia</taxon>
        <taxon>Nannocystales</taxon>
        <taxon>Nannocystaceae</taxon>
        <taxon>Enhygromyxa</taxon>
    </lineage>
</organism>
<proteinExistence type="predicted"/>